<evidence type="ECO:0000313" key="5">
    <source>
        <dbReference type="Proteomes" id="UP001597525"/>
    </source>
</evidence>
<dbReference type="Pfam" id="PF14498">
    <property type="entry name" value="Glyco_hyd_65N_2"/>
    <property type="match status" value="2"/>
</dbReference>
<dbReference type="EMBL" id="JBHUPB010000010">
    <property type="protein sequence ID" value="MFD2968723.1"/>
    <property type="molecule type" value="Genomic_DNA"/>
</dbReference>
<dbReference type="Pfam" id="PF22124">
    <property type="entry name" value="Glyco_hydro_95_cat"/>
    <property type="match status" value="1"/>
</dbReference>
<dbReference type="InterPro" id="IPR027414">
    <property type="entry name" value="GH95_N_dom"/>
</dbReference>
<dbReference type="GO" id="GO:0016787">
    <property type="term" value="F:hydrolase activity"/>
    <property type="evidence" value="ECO:0007669"/>
    <property type="project" value="UniProtKB-KW"/>
</dbReference>
<dbReference type="Gene3D" id="2.70.98.50">
    <property type="entry name" value="putative glycoside hydrolase family protein from bacillus halodurans"/>
    <property type="match status" value="1"/>
</dbReference>
<dbReference type="InterPro" id="IPR013780">
    <property type="entry name" value="Glyco_hydro_b"/>
</dbReference>
<comment type="caution">
    <text evidence="4">The sequence shown here is derived from an EMBL/GenBank/DDBJ whole genome shotgun (WGS) entry which is preliminary data.</text>
</comment>
<dbReference type="PANTHER" id="PTHR31084">
    <property type="entry name" value="ALPHA-L-FUCOSIDASE 2"/>
    <property type="match status" value="1"/>
</dbReference>
<evidence type="ECO:0000313" key="4">
    <source>
        <dbReference type="EMBL" id="MFD2968723.1"/>
    </source>
</evidence>
<reference evidence="5" key="1">
    <citation type="journal article" date="2019" name="Int. J. Syst. Evol. Microbiol.">
        <title>The Global Catalogue of Microorganisms (GCM) 10K type strain sequencing project: providing services to taxonomists for standard genome sequencing and annotation.</title>
        <authorList>
            <consortium name="The Broad Institute Genomics Platform"/>
            <consortium name="The Broad Institute Genome Sequencing Center for Infectious Disease"/>
            <person name="Wu L."/>
            <person name="Ma J."/>
        </authorList>
    </citation>
    <scope>NUCLEOTIDE SEQUENCE [LARGE SCALE GENOMIC DNA]</scope>
    <source>
        <strain evidence="5">KCTC 22814</strain>
    </source>
</reference>
<evidence type="ECO:0000259" key="3">
    <source>
        <dbReference type="Pfam" id="PF22124"/>
    </source>
</evidence>
<feature type="domain" description="Alpha fucosidase A-like C-terminal" evidence="2">
    <location>
        <begin position="647"/>
        <end position="738"/>
    </location>
</feature>
<dbReference type="InterPro" id="IPR054363">
    <property type="entry name" value="GH95_cat"/>
</dbReference>
<keyword evidence="4" id="KW-0378">Hydrolase</keyword>
<gene>
    <name evidence="4" type="ORF">ACFS7Y_15085</name>
</gene>
<keyword evidence="5" id="KW-1185">Reference proteome</keyword>
<dbReference type="Proteomes" id="UP001597525">
    <property type="component" value="Unassembled WGS sequence"/>
</dbReference>
<dbReference type="InterPro" id="IPR049053">
    <property type="entry name" value="AFCA-like_C"/>
</dbReference>
<dbReference type="PANTHER" id="PTHR31084:SF19">
    <property type="entry name" value="GLYCOSYL HYDROLASE FAMILY 95 N-TERMINAL DOMAIN-CONTAINING PROTEIN"/>
    <property type="match status" value="1"/>
</dbReference>
<dbReference type="InterPro" id="IPR008928">
    <property type="entry name" value="6-hairpin_glycosidase_sf"/>
</dbReference>
<dbReference type="PIRSF" id="PIRSF007663">
    <property type="entry name" value="UCP007663"/>
    <property type="match status" value="1"/>
</dbReference>
<feature type="domain" description="Glycosyl hydrolase family 95 N-terminal" evidence="1">
    <location>
        <begin position="28"/>
        <end position="73"/>
    </location>
</feature>
<dbReference type="SUPFAM" id="SSF48208">
    <property type="entry name" value="Six-hairpin glycosidases"/>
    <property type="match status" value="1"/>
</dbReference>
<feature type="domain" description="Glycosyl hydrolase family 95 catalytic" evidence="3">
    <location>
        <begin position="247"/>
        <end position="645"/>
    </location>
</feature>
<sequence>MKLLLFCFLTGVFLLRCETVYCQRDLKLWYDRPAKNWMTEALPIGNGELGAMFFGRIGHEQIQFNEKTLWTGSREIRGSYQNFGDIFLDFDIEEDVEDYQRELSLDSALGSVSFRKNGVAFKREFFVSRPDQIIAVRLKAIDRKGKISFNLRMKGAHGEKTFIRNNMMFISGKLDHLEYEAQLKIILESGSLKSTDTSLTVNQADAVTILLAAGTTFDIKSSGYLGRSKHSLNDLLSKRVEKAAKKSYDSLKERHVKDYSALYDRVSFDLNTPVPTIPTDELIKKHNQSKHLDMLYFQYGRYLMLSSSRGMDLPNNLQGIWNNDNDPPWQSDIHTNINIQMNYWPAEPANLSECHMPFLNYVFYESQKKDGSWQKIAKDLGHRGWAIHTQSNIFGHTDWNANRPANAWYCMHMWQHYQFTKDRNFLKIKAFPVMKTTCEYWFDRLVEGKDGKLVAPDEWSPEHGNWEDGIAYAQQLIYQLFNQTLAASKLVDADHVFVQELESKLSKLDNGVTVGDWGQIREWKAQPDVKGDDHRHLSHLMALYPGNQISYLDDEKFADAAKTSLISRGDQGTGWSRAWKIACWARLFDGDHAYKLLKAALTRSTMTSVSMDSDQGGVYDNLLDSHPPFQIDGNFGATAGIIEMLLQSQHNELHLLPALPKAWNSGSIKGIKAVGNYTVDVAWADGRLKSATVYAAASGVCVIRTSSPIACKGLDVAVKQHKGYYLNSFTAKKNKKYIFFTG</sequence>
<dbReference type="Pfam" id="PF21307">
    <property type="entry name" value="Glyco_hydro_95_C"/>
    <property type="match status" value="1"/>
</dbReference>
<proteinExistence type="predicted"/>
<dbReference type="Gene3D" id="2.60.40.1180">
    <property type="entry name" value="Golgi alpha-mannosidase II"/>
    <property type="match status" value="1"/>
</dbReference>
<organism evidence="4 5">
    <name type="scientific">Sphingobacterium bambusae</name>
    <dbReference type="NCBI Taxonomy" id="662858"/>
    <lineage>
        <taxon>Bacteria</taxon>
        <taxon>Pseudomonadati</taxon>
        <taxon>Bacteroidota</taxon>
        <taxon>Sphingobacteriia</taxon>
        <taxon>Sphingobacteriales</taxon>
        <taxon>Sphingobacteriaceae</taxon>
        <taxon>Sphingobacterium</taxon>
    </lineage>
</organism>
<dbReference type="Gene3D" id="1.50.10.10">
    <property type="match status" value="1"/>
</dbReference>
<dbReference type="InterPro" id="IPR016518">
    <property type="entry name" value="Alpha-L-fucosidase"/>
</dbReference>
<dbReference type="InterPro" id="IPR012341">
    <property type="entry name" value="6hp_glycosidase-like_sf"/>
</dbReference>
<name>A0ABW6BGQ5_9SPHI</name>
<dbReference type="RefSeq" id="WP_320185008.1">
    <property type="nucleotide sequence ID" value="NZ_CP138332.1"/>
</dbReference>
<evidence type="ECO:0000259" key="2">
    <source>
        <dbReference type="Pfam" id="PF21307"/>
    </source>
</evidence>
<accession>A0ABW6BGQ5</accession>
<feature type="domain" description="Glycosyl hydrolase family 95 N-terminal" evidence="1">
    <location>
        <begin position="79"/>
        <end position="218"/>
    </location>
</feature>
<evidence type="ECO:0000259" key="1">
    <source>
        <dbReference type="Pfam" id="PF14498"/>
    </source>
</evidence>
<protein>
    <submittedName>
        <fullName evidence="4">Glycoside hydrolase family 95 protein</fullName>
    </submittedName>
</protein>